<organism evidence="3 4">
    <name type="scientific">Cohaesibacter celericrescens</name>
    <dbReference type="NCBI Taxonomy" id="2067669"/>
    <lineage>
        <taxon>Bacteria</taxon>
        <taxon>Pseudomonadati</taxon>
        <taxon>Pseudomonadota</taxon>
        <taxon>Alphaproteobacteria</taxon>
        <taxon>Hyphomicrobiales</taxon>
        <taxon>Cohaesibacteraceae</taxon>
    </lineage>
</organism>
<dbReference type="InterPro" id="IPR043167">
    <property type="entry name" value="LpxI_C_sf"/>
</dbReference>
<proteinExistence type="predicted"/>
<dbReference type="Gene3D" id="3.40.50.20">
    <property type="match status" value="1"/>
</dbReference>
<feature type="domain" description="LpxI C-terminal" evidence="1">
    <location>
        <begin position="150"/>
        <end position="279"/>
    </location>
</feature>
<evidence type="ECO:0000313" key="3">
    <source>
        <dbReference type="EMBL" id="PLW77503.1"/>
    </source>
</evidence>
<evidence type="ECO:0000259" key="2">
    <source>
        <dbReference type="Pfam" id="PF17930"/>
    </source>
</evidence>
<dbReference type="PANTHER" id="PTHR39962:SF1">
    <property type="entry name" value="LPXI FAMILY PROTEIN"/>
    <property type="match status" value="1"/>
</dbReference>
<dbReference type="InterPro" id="IPR010415">
    <property type="entry name" value="LpxI_C"/>
</dbReference>
<sequence>MMLSGGGPVGIIAGGQDLPFEIIDALQGAGRDYFLFGLVGEADKRIEGHPHIWLKWGEIGLLFNTLEQKGIEELLCIGSVKARPDFRSIRLDFGAIKALPDILKIMAGGGDESLLNGVANFFEKRGLRLVSVPDIAPSLVVGAALSVGDKLAATNEADIRLAAKMAAVIGAMDVGQGVVVANGRVLAMEGPEGTDQMLERVERIRLERRSRWDFGKAGLLLKRARPGQDLRFDMPTIGPRTVEFVQKAGLAGIVCAQGEVLCACRDQTIHLAKEAGLFLQARYLSDVTSD</sequence>
<dbReference type="Pfam" id="PF17930">
    <property type="entry name" value="LpxI_N"/>
    <property type="match status" value="1"/>
</dbReference>
<accession>A0A2N5XSL5</accession>
<dbReference type="InterPro" id="IPR053174">
    <property type="entry name" value="LpxI"/>
</dbReference>
<reference evidence="3 4" key="1">
    <citation type="submission" date="2018-01" db="EMBL/GenBank/DDBJ databases">
        <title>The draft genome sequence of Cohaesibacter sp. H1304.</title>
        <authorList>
            <person name="Wang N.-N."/>
            <person name="Du Z.-J."/>
        </authorList>
    </citation>
    <scope>NUCLEOTIDE SEQUENCE [LARGE SCALE GENOMIC DNA]</scope>
    <source>
        <strain evidence="3 4">H1304</strain>
    </source>
</reference>
<protein>
    <submittedName>
        <fullName evidence="3">DUF1009 domain-containing protein</fullName>
    </submittedName>
</protein>
<dbReference type="EMBL" id="PKUQ01000016">
    <property type="protein sequence ID" value="PLW77503.1"/>
    <property type="molecule type" value="Genomic_DNA"/>
</dbReference>
<evidence type="ECO:0000313" key="4">
    <source>
        <dbReference type="Proteomes" id="UP000234881"/>
    </source>
</evidence>
<dbReference type="Gene3D" id="3.40.140.80">
    <property type="match status" value="1"/>
</dbReference>
<dbReference type="OrthoDB" id="9789836at2"/>
<keyword evidence="4" id="KW-1185">Reference proteome</keyword>
<comment type="caution">
    <text evidence="3">The sequence shown here is derived from an EMBL/GenBank/DDBJ whole genome shotgun (WGS) entry which is preliminary data.</text>
</comment>
<dbReference type="AlphaFoldDB" id="A0A2N5XSL5"/>
<dbReference type="RefSeq" id="WP_101533520.1">
    <property type="nucleotide sequence ID" value="NZ_PKUQ01000016.1"/>
</dbReference>
<dbReference type="PANTHER" id="PTHR39962">
    <property type="entry name" value="BLL4848 PROTEIN"/>
    <property type="match status" value="1"/>
</dbReference>
<dbReference type="Pfam" id="PF06230">
    <property type="entry name" value="LpxI_C"/>
    <property type="match status" value="1"/>
</dbReference>
<dbReference type="InterPro" id="IPR041255">
    <property type="entry name" value="LpxI_N"/>
</dbReference>
<name>A0A2N5XSL5_9HYPH</name>
<evidence type="ECO:0000259" key="1">
    <source>
        <dbReference type="Pfam" id="PF06230"/>
    </source>
</evidence>
<dbReference type="Proteomes" id="UP000234881">
    <property type="component" value="Unassembled WGS sequence"/>
</dbReference>
<gene>
    <name evidence="3" type="ORF">C0081_09305</name>
</gene>
<feature type="domain" description="LpxI N-terminal" evidence="2">
    <location>
        <begin position="9"/>
        <end position="139"/>
    </location>
</feature>